<keyword evidence="4" id="KW-0112">Calmodulin-binding</keyword>
<dbReference type="SUPFAM" id="SSF52540">
    <property type="entry name" value="P-loop containing nucleoside triphosphate hydrolases"/>
    <property type="match status" value="2"/>
</dbReference>
<dbReference type="SMART" id="SM00015">
    <property type="entry name" value="IQ"/>
    <property type="match status" value="5"/>
</dbReference>
<dbReference type="Gene3D" id="1.20.5.190">
    <property type="match status" value="2"/>
</dbReference>
<dbReference type="GO" id="GO:0005737">
    <property type="term" value="C:cytoplasm"/>
    <property type="evidence" value="ECO:0007669"/>
    <property type="project" value="UniProtKB-SubCell"/>
</dbReference>
<dbReference type="InterPro" id="IPR051185">
    <property type="entry name" value="ASPM"/>
</dbReference>
<dbReference type="Proteomes" id="UP000091820">
    <property type="component" value="Unassembled WGS sequence"/>
</dbReference>
<keyword evidence="3" id="KW-0677">Repeat</keyword>
<dbReference type="GO" id="GO:0051295">
    <property type="term" value="P:establishment of meiotic spindle localization"/>
    <property type="evidence" value="ECO:0007669"/>
    <property type="project" value="TreeGrafter"/>
</dbReference>
<dbReference type="PANTHER" id="PTHR22706:SF1">
    <property type="entry name" value="ASSEMBLY FACTOR FOR SPINDLE MICROTUBULES"/>
    <property type="match status" value="1"/>
</dbReference>
<evidence type="ECO:0000313" key="6">
    <source>
        <dbReference type="Proteomes" id="UP000091820"/>
    </source>
</evidence>
<dbReference type="InterPro" id="IPR000048">
    <property type="entry name" value="IQ_motif_EF-hand-BS"/>
</dbReference>
<proteinExistence type="predicted"/>
<dbReference type="Pfam" id="PF00612">
    <property type="entry name" value="IQ"/>
    <property type="match status" value="3"/>
</dbReference>
<dbReference type="GO" id="GO:0000922">
    <property type="term" value="C:spindle pole"/>
    <property type="evidence" value="ECO:0007669"/>
    <property type="project" value="TreeGrafter"/>
</dbReference>
<dbReference type="PROSITE" id="PS50096">
    <property type="entry name" value="IQ"/>
    <property type="match status" value="3"/>
</dbReference>
<dbReference type="GO" id="GO:0007051">
    <property type="term" value="P:spindle organization"/>
    <property type="evidence" value="ECO:0007669"/>
    <property type="project" value="TreeGrafter"/>
</dbReference>
<name>A0A1A9WW79_9MUSC</name>
<dbReference type="GO" id="GO:0005516">
    <property type="term" value="F:calmodulin binding"/>
    <property type="evidence" value="ECO:0007669"/>
    <property type="project" value="UniProtKB-KW"/>
</dbReference>
<evidence type="ECO:0000256" key="4">
    <source>
        <dbReference type="ARBA" id="ARBA00022860"/>
    </source>
</evidence>
<keyword evidence="2" id="KW-0963">Cytoplasm</keyword>
<protein>
    <recommendedName>
        <fullName evidence="7">Spermatogenesis-associated protein 17</fullName>
    </recommendedName>
</protein>
<reference evidence="5" key="2">
    <citation type="submission" date="2020-05" db="UniProtKB">
        <authorList>
            <consortium name="EnsemblMetazoa"/>
        </authorList>
    </citation>
    <scope>IDENTIFICATION</scope>
    <source>
        <strain evidence="5">IAEA</strain>
    </source>
</reference>
<evidence type="ECO:0000313" key="5">
    <source>
        <dbReference type="EnsemblMetazoa" id="GBRI034735-PA"/>
    </source>
</evidence>
<sequence>MYRKRQRSRLNSYNSLWQFCYSVNDTKKTYKEYTGEKHTQADIPINDEWRLEIENGSERVCCTSIRNEMQDYIKFKAARCIQRFVRGWLVRIRLARQIRAAVIIQKEWRRFYYKRFYVRKLEKLTQQHIEDHYFSSGQKFQALYRGWWSRQYLHDQTLLRRLEMKAGEELIECVALKLHHLLRIYTIPGVYSLKNEKTLEKVERLVNTLKYRHCSDYGQEVNRQRVQQLYIGKKRFKKSEYVTHLPFAGFENDLCLRKQNILLSRNNDANSKISEKLRKYVMNEQEDRRVSKLRLKSLKKNLKECINEELSFEDEYWEWDTDECLEFKQQSLSRTEMFVQDYLEFKAARSIQRFVRGWLVRNRLTKQIRAAIIIQTEWRRFYYQRWYFHKVENLIQQRIEETYFRAAQKIQALFRGWWSRQHIHDHTRLLRLQMMAGEDLLHCVAFKLHHLIRTRAIPGIYSLSNTTTLSKIEKLLAAMTFKKCNDRAREVNRLRASYIHNARKRYKNSEFVSEIPFAGSYIYNLCEPKCISLFSDKDADRKMAKILLMYEKVSGQEPKILKLRQKKFKRSVFRHICLPPPTTFCGDVIRSMKRWKIIKENNLTVETNILQTPKNVENFLREVQSKWDLLHGNCHCTDAFIKELEKGKKFSGLCPPV</sequence>
<dbReference type="STRING" id="37001.A0A1A9WW79"/>
<dbReference type="PANTHER" id="PTHR22706">
    <property type="entry name" value="ASSEMBLY FACTOR FOR SPINDLE MICROTUBULES"/>
    <property type="match status" value="1"/>
</dbReference>
<comment type="subcellular location">
    <subcellularLocation>
        <location evidence="1">Cytoplasm</location>
    </subcellularLocation>
</comment>
<keyword evidence="6" id="KW-1185">Reference proteome</keyword>
<dbReference type="GO" id="GO:0000278">
    <property type="term" value="P:mitotic cell cycle"/>
    <property type="evidence" value="ECO:0007669"/>
    <property type="project" value="TreeGrafter"/>
</dbReference>
<evidence type="ECO:0000256" key="1">
    <source>
        <dbReference type="ARBA" id="ARBA00004496"/>
    </source>
</evidence>
<evidence type="ECO:0008006" key="7">
    <source>
        <dbReference type="Google" id="ProtNLM"/>
    </source>
</evidence>
<organism evidence="5 6">
    <name type="scientific">Glossina brevipalpis</name>
    <dbReference type="NCBI Taxonomy" id="37001"/>
    <lineage>
        <taxon>Eukaryota</taxon>
        <taxon>Metazoa</taxon>
        <taxon>Ecdysozoa</taxon>
        <taxon>Arthropoda</taxon>
        <taxon>Hexapoda</taxon>
        <taxon>Insecta</taxon>
        <taxon>Pterygota</taxon>
        <taxon>Neoptera</taxon>
        <taxon>Endopterygota</taxon>
        <taxon>Diptera</taxon>
        <taxon>Brachycera</taxon>
        <taxon>Muscomorpha</taxon>
        <taxon>Hippoboscoidea</taxon>
        <taxon>Glossinidae</taxon>
        <taxon>Glossina</taxon>
    </lineage>
</organism>
<evidence type="ECO:0000256" key="2">
    <source>
        <dbReference type="ARBA" id="ARBA00022490"/>
    </source>
</evidence>
<dbReference type="EnsemblMetazoa" id="GBRI034735-RA">
    <property type="protein sequence ID" value="GBRI034735-PA"/>
    <property type="gene ID" value="GBRI034735"/>
</dbReference>
<dbReference type="AlphaFoldDB" id="A0A1A9WW79"/>
<dbReference type="InterPro" id="IPR027417">
    <property type="entry name" value="P-loop_NTPase"/>
</dbReference>
<evidence type="ECO:0000256" key="3">
    <source>
        <dbReference type="ARBA" id="ARBA00022737"/>
    </source>
</evidence>
<accession>A0A1A9WW79</accession>
<reference evidence="6" key="1">
    <citation type="submission" date="2014-03" db="EMBL/GenBank/DDBJ databases">
        <authorList>
            <person name="Aksoy S."/>
            <person name="Warren W."/>
            <person name="Wilson R.K."/>
        </authorList>
    </citation>
    <scope>NUCLEOTIDE SEQUENCE [LARGE SCALE GENOMIC DNA]</scope>
    <source>
        <strain evidence="6">IAEA</strain>
    </source>
</reference>
<dbReference type="VEuPathDB" id="VectorBase:GBRI034735"/>